<evidence type="ECO:0000256" key="5">
    <source>
        <dbReference type="ARBA" id="ARBA00022840"/>
    </source>
</evidence>
<evidence type="ECO:0000256" key="2">
    <source>
        <dbReference type="ARBA" id="ARBA00005417"/>
    </source>
</evidence>
<accession>A0A7C3WM34</accession>
<name>A0A7C3WM34_THEPE</name>
<proteinExistence type="inferred from homology"/>
<evidence type="ECO:0000313" key="8">
    <source>
        <dbReference type="EMBL" id="HGB25281.1"/>
    </source>
</evidence>
<keyword evidence="4" id="KW-0547">Nucleotide-binding</keyword>
<dbReference type="AlphaFoldDB" id="A0A7C3WM34"/>
<gene>
    <name evidence="8" type="ORF">ENV88_04455</name>
</gene>
<dbReference type="Gene3D" id="3.40.50.300">
    <property type="entry name" value="P-loop containing nucleotide triphosphate hydrolases"/>
    <property type="match status" value="1"/>
</dbReference>
<comment type="function">
    <text evidence="6">Probably part of an ABC transporter complex. Responsible for energy coupling to the transport system.</text>
</comment>
<dbReference type="PANTHER" id="PTHR43553:SF24">
    <property type="entry name" value="ENERGY-COUPLING FACTOR TRANSPORTER ATP-BINDING PROTEIN ECFA1"/>
    <property type="match status" value="1"/>
</dbReference>
<dbReference type="Pfam" id="PF00005">
    <property type="entry name" value="ABC_tran"/>
    <property type="match status" value="1"/>
</dbReference>
<dbReference type="PANTHER" id="PTHR43553">
    <property type="entry name" value="HEAVY METAL TRANSPORTER"/>
    <property type="match status" value="1"/>
</dbReference>
<dbReference type="SMART" id="SM00382">
    <property type="entry name" value="AAA"/>
    <property type="match status" value="1"/>
</dbReference>
<organism evidence="8">
    <name type="scientific">Thermofilum pendens</name>
    <dbReference type="NCBI Taxonomy" id="2269"/>
    <lineage>
        <taxon>Archaea</taxon>
        <taxon>Thermoproteota</taxon>
        <taxon>Thermoprotei</taxon>
        <taxon>Thermofilales</taxon>
        <taxon>Thermofilaceae</taxon>
        <taxon>Thermofilum</taxon>
    </lineage>
</organism>
<dbReference type="InterPro" id="IPR027417">
    <property type="entry name" value="P-loop_NTPase"/>
</dbReference>
<dbReference type="GO" id="GO:0005524">
    <property type="term" value="F:ATP binding"/>
    <property type="evidence" value="ECO:0007669"/>
    <property type="project" value="UniProtKB-KW"/>
</dbReference>
<dbReference type="SUPFAM" id="SSF52540">
    <property type="entry name" value="P-loop containing nucleoside triphosphate hydrolases"/>
    <property type="match status" value="1"/>
</dbReference>
<keyword evidence="5 8" id="KW-0067">ATP-binding</keyword>
<dbReference type="InterPro" id="IPR003593">
    <property type="entry name" value="AAA+_ATPase"/>
</dbReference>
<keyword evidence="3" id="KW-0813">Transport</keyword>
<sequence length="290" mass="31212">MNSPVVRVRKLRVSYPLTTRYTLNGVSFEVNKGELVLVVGPTGSGKTTLLLTLAGVIPSLIPARVEGLVEVAGRSPAEEGLAGLAGTVGIVFQDPESQYIMPTVLEEACFPGENLALPPDEVTRRALSALKLLGLDGYGGHRVESLSTGLKQRLAIASVLTLDPEVLLLDEPTAHIDMRSAREIYRLIGELKRSGKTIIVVEHRVELAEDLADKILHISSDGSCEVYPSLRDLVEKVGVKSLAAEGIWLPPEYAPASQLNKAETANSPAAATPVVETRELSVSFWRRTMS</sequence>
<comment type="similarity">
    <text evidence="2">Belongs to the ABC transporter superfamily.</text>
</comment>
<dbReference type="GO" id="GO:0042626">
    <property type="term" value="F:ATPase-coupled transmembrane transporter activity"/>
    <property type="evidence" value="ECO:0007669"/>
    <property type="project" value="TreeGrafter"/>
</dbReference>
<evidence type="ECO:0000256" key="4">
    <source>
        <dbReference type="ARBA" id="ARBA00022741"/>
    </source>
</evidence>
<dbReference type="GO" id="GO:0043190">
    <property type="term" value="C:ATP-binding cassette (ABC) transporter complex"/>
    <property type="evidence" value="ECO:0007669"/>
    <property type="project" value="TreeGrafter"/>
</dbReference>
<dbReference type="CDD" id="cd03225">
    <property type="entry name" value="ABC_cobalt_CbiO_domain1"/>
    <property type="match status" value="1"/>
</dbReference>
<reference evidence="8" key="1">
    <citation type="journal article" date="2020" name="mSystems">
        <title>Genome- and Community-Level Interaction Insights into Carbon Utilization and Element Cycling Functions of Hydrothermarchaeota in Hydrothermal Sediment.</title>
        <authorList>
            <person name="Zhou Z."/>
            <person name="Liu Y."/>
            <person name="Xu W."/>
            <person name="Pan J."/>
            <person name="Luo Z.H."/>
            <person name="Li M."/>
        </authorList>
    </citation>
    <scope>NUCLEOTIDE SEQUENCE [LARGE SCALE GENOMIC DNA]</scope>
    <source>
        <strain evidence="8">SpSt-8</strain>
    </source>
</reference>
<dbReference type="EMBL" id="DTIB01000091">
    <property type="protein sequence ID" value="HGB25281.1"/>
    <property type="molecule type" value="Genomic_DNA"/>
</dbReference>
<comment type="caution">
    <text evidence="8">The sequence shown here is derived from an EMBL/GenBank/DDBJ whole genome shotgun (WGS) entry which is preliminary data.</text>
</comment>
<evidence type="ECO:0000256" key="1">
    <source>
        <dbReference type="ARBA" id="ARBA00004202"/>
    </source>
</evidence>
<evidence type="ECO:0000256" key="6">
    <source>
        <dbReference type="ARBA" id="ARBA00025157"/>
    </source>
</evidence>
<dbReference type="InterPro" id="IPR050095">
    <property type="entry name" value="ECF_ABC_transporter_ATP-bd"/>
</dbReference>
<protein>
    <submittedName>
        <fullName evidence="8">ABC transporter ATP-binding protein</fullName>
    </submittedName>
</protein>
<evidence type="ECO:0000256" key="3">
    <source>
        <dbReference type="ARBA" id="ARBA00022448"/>
    </source>
</evidence>
<dbReference type="GO" id="GO:0016887">
    <property type="term" value="F:ATP hydrolysis activity"/>
    <property type="evidence" value="ECO:0007669"/>
    <property type="project" value="InterPro"/>
</dbReference>
<feature type="domain" description="ABC transporter" evidence="7">
    <location>
        <begin position="6"/>
        <end position="246"/>
    </location>
</feature>
<dbReference type="PROSITE" id="PS50893">
    <property type="entry name" value="ABC_TRANSPORTER_2"/>
    <property type="match status" value="1"/>
</dbReference>
<comment type="subcellular location">
    <subcellularLocation>
        <location evidence="1">Cell membrane</location>
        <topology evidence="1">Peripheral membrane protein</topology>
    </subcellularLocation>
</comment>
<dbReference type="InterPro" id="IPR015856">
    <property type="entry name" value="ABC_transpr_CbiO/EcfA_su"/>
</dbReference>
<dbReference type="InterPro" id="IPR003439">
    <property type="entry name" value="ABC_transporter-like_ATP-bd"/>
</dbReference>
<evidence type="ECO:0000259" key="7">
    <source>
        <dbReference type="PROSITE" id="PS50893"/>
    </source>
</evidence>